<sequence length="833" mass="93382">MATLFCLPPELLVHIYALGDVNDALQLRGTCRRLRDFFDEPRNADAILRGIMRRFFATVQMQDDILLRAMQLLAREIVGSERETISDLTCRWFTMKAFRAYGRVPPFPGDHQLTAMALLGECPPESAGQPLSWAVREWREPVAKLLLKKGADLEMPDESGRLPLARAAGNGSHAAVELLLEAGADVNAQDGLERTALMWAAINAQLPIMELLLDYGARPDTVDQTGANFLAYAAWSCNDAVFDFALSWCTLNECRDVILRPDLDGVTALHIACSTRCNIDLIRRLLDAGADITALTELGESPLMALLKTRFPTVGSVSGRFMGISPPQLSPQEMIERMDLLTTPELLLTPTYGKQLPLHYAVQRPHPILTEYILNHGGRAGLNHMDRDESTPLMIALDSGNEKVAEFLMQQPDIEFQARPGLSNEMHLAVRYCAPHIIRILLNYEPSFLDILDAEGRTPLFLAIQKSRLAHFKLLLMEGADIRITSSEGEDLLSYAAETEHGLPFFELLADSDLVKVNADGNSPLHRAVLGLSVQKVRDRLASPDTDLHARNLAGNTALHLAVHNGNLRTVDEIVEVLLASEPNGDSPTLASIANYGGKTALDFALERGRKDTIAVLVQRKWNATVGLEWSPTSEWIEKWSEEDWFPDLLHILQQSEPHIEALQQSLVKQWGVGVTAHRKSETSVQRSDYDHYLSLTIPTDSIPSPLRRITFTMVSHDQGWSNDNPVNLRNQCTYFGSRTWFEIVVDNCHRLGEALPRRRIACNLHASKNYRRQTVVWTLEDESPGLRDWIEAIQPGDTLYMVPRAKQNCWTNHVREMTVSVYYEREEGGEME</sequence>
<dbReference type="InterPro" id="IPR001810">
    <property type="entry name" value="F-box_dom"/>
</dbReference>
<dbReference type="Gene3D" id="1.25.40.20">
    <property type="entry name" value="Ankyrin repeat-containing domain"/>
    <property type="match status" value="4"/>
</dbReference>
<protein>
    <submittedName>
        <fullName evidence="5">Ankyrin</fullName>
    </submittedName>
</protein>
<gene>
    <name evidence="5" type="ORF">BO70DRAFT_5099</name>
</gene>
<dbReference type="SMART" id="SM00248">
    <property type="entry name" value="ANK"/>
    <property type="match status" value="11"/>
</dbReference>
<keyword evidence="2 3" id="KW-0040">ANK repeat</keyword>
<organism evidence="5 6">
    <name type="scientific">Aspergillus heteromorphus CBS 117.55</name>
    <dbReference type="NCBI Taxonomy" id="1448321"/>
    <lineage>
        <taxon>Eukaryota</taxon>
        <taxon>Fungi</taxon>
        <taxon>Dikarya</taxon>
        <taxon>Ascomycota</taxon>
        <taxon>Pezizomycotina</taxon>
        <taxon>Eurotiomycetes</taxon>
        <taxon>Eurotiomycetidae</taxon>
        <taxon>Eurotiales</taxon>
        <taxon>Aspergillaceae</taxon>
        <taxon>Aspergillus</taxon>
        <taxon>Aspergillus subgen. Circumdati</taxon>
    </lineage>
</organism>
<reference evidence="5 6" key="1">
    <citation type="submission" date="2016-12" db="EMBL/GenBank/DDBJ databases">
        <title>The genomes of Aspergillus section Nigri reveals drivers in fungal speciation.</title>
        <authorList>
            <consortium name="DOE Joint Genome Institute"/>
            <person name="Vesth T.C."/>
            <person name="Nybo J."/>
            <person name="Theobald S."/>
            <person name="Brandl J."/>
            <person name="Frisvad J.C."/>
            <person name="Nielsen K.F."/>
            <person name="Lyhne E.K."/>
            <person name="Kogle M.E."/>
            <person name="Kuo A."/>
            <person name="Riley R."/>
            <person name="Clum A."/>
            <person name="Nolan M."/>
            <person name="Lipzen A."/>
            <person name="Salamov A."/>
            <person name="Henrissat B."/>
            <person name="Wiebenga A."/>
            <person name="De Vries R.P."/>
            <person name="Grigoriev I.V."/>
            <person name="Mortensen U.H."/>
            <person name="Andersen M.R."/>
            <person name="Baker S.E."/>
        </authorList>
    </citation>
    <scope>NUCLEOTIDE SEQUENCE [LARGE SCALE GENOMIC DNA]</scope>
    <source>
        <strain evidence="5 6">CBS 117.55</strain>
    </source>
</reference>
<evidence type="ECO:0000313" key="6">
    <source>
        <dbReference type="Proteomes" id="UP000247233"/>
    </source>
</evidence>
<feature type="repeat" description="ANK" evidence="3">
    <location>
        <begin position="264"/>
        <end position="297"/>
    </location>
</feature>
<feature type="repeat" description="ANK" evidence="3">
    <location>
        <begin position="455"/>
        <end position="487"/>
    </location>
</feature>
<dbReference type="Proteomes" id="UP000247233">
    <property type="component" value="Unassembled WGS sequence"/>
</dbReference>
<dbReference type="CDD" id="cd09917">
    <property type="entry name" value="F-box_SF"/>
    <property type="match status" value="1"/>
</dbReference>
<dbReference type="InterPro" id="IPR036047">
    <property type="entry name" value="F-box-like_dom_sf"/>
</dbReference>
<dbReference type="PROSITE" id="PS50181">
    <property type="entry name" value="FBOX"/>
    <property type="match status" value="1"/>
</dbReference>
<dbReference type="RefSeq" id="XP_025403925.1">
    <property type="nucleotide sequence ID" value="XM_025548502.1"/>
</dbReference>
<dbReference type="PROSITE" id="PS50297">
    <property type="entry name" value="ANK_REP_REGION"/>
    <property type="match status" value="4"/>
</dbReference>
<evidence type="ECO:0000313" key="5">
    <source>
        <dbReference type="EMBL" id="PWY92186.1"/>
    </source>
</evidence>
<feature type="domain" description="F-box" evidence="4">
    <location>
        <begin position="1"/>
        <end position="51"/>
    </location>
</feature>
<feature type="repeat" description="ANK" evidence="3">
    <location>
        <begin position="554"/>
        <end position="579"/>
    </location>
</feature>
<keyword evidence="1" id="KW-0677">Repeat</keyword>
<feature type="repeat" description="ANK" evidence="3">
    <location>
        <begin position="159"/>
        <end position="191"/>
    </location>
</feature>
<comment type="caution">
    <text evidence="5">The sequence shown here is derived from an EMBL/GenBank/DDBJ whole genome shotgun (WGS) entry which is preliminary data.</text>
</comment>
<dbReference type="EMBL" id="MSFL01000001">
    <property type="protein sequence ID" value="PWY92186.1"/>
    <property type="molecule type" value="Genomic_DNA"/>
</dbReference>
<dbReference type="PANTHER" id="PTHR24198:SF165">
    <property type="entry name" value="ANKYRIN REPEAT-CONTAINING PROTEIN-RELATED"/>
    <property type="match status" value="1"/>
</dbReference>
<keyword evidence="6" id="KW-1185">Reference proteome</keyword>
<dbReference type="VEuPathDB" id="FungiDB:BO70DRAFT_5099"/>
<dbReference type="Pfam" id="PF00646">
    <property type="entry name" value="F-box"/>
    <property type="match status" value="1"/>
</dbReference>
<dbReference type="AlphaFoldDB" id="A0A317X0R2"/>
<dbReference type="STRING" id="1448321.A0A317X0R2"/>
<dbReference type="Pfam" id="PF00023">
    <property type="entry name" value="Ank"/>
    <property type="match status" value="1"/>
</dbReference>
<name>A0A317X0R2_9EURO</name>
<dbReference type="OrthoDB" id="366390at2759"/>
<proteinExistence type="predicted"/>
<dbReference type="PANTHER" id="PTHR24198">
    <property type="entry name" value="ANKYRIN REPEAT AND PROTEIN KINASE DOMAIN-CONTAINING PROTEIN"/>
    <property type="match status" value="1"/>
</dbReference>
<evidence type="ECO:0000256" key="2">
    <source>
        <dbReference type="ARBA" id="ARBA00023043"/>
    </source>
</evidence>
<evidence type="ECO:0000259" key="4">
    <source>
        <dbReference type="PROSITE" id="PS50181"/>
    </source>
</evidence>
<dbReference type="InterPro" id="IPR002110">
    <property type="entry name" value="Ankyrin_rpt"/>
</dbReference>
<evidence type="ECO:0000256" key="1">
    <source>
        <dbReference type="ARBA" id="ARBA00022737"/>
    </source>
</evidence>
<accession>A0A317X0R2</accession>
<dbReference type="Pfam" id="PF12796">
    <property type="entry name" value="Ank_2"/>
    <property type="match status" value="4"/>
</dbReference>
<dbReference type="SUPFAM" id="SSF48403">
    <property type="entry name" value="Ankyrin repeat"/>
    <property type="match status" value="3"/>
</dbReference>
<evidence type="ECO:0000256" key="3">
    <source>
        <dbReference type="PROSITE-ProRule" id="PRU00023"/>
    </source>
</evidence>
<dbReference type="InterPro" id="IPR036770">
    <property type="entry name" value="Ankyrin_rpt-contain_sf"/>
</dbReference>
<dbReference type="SUPFAM" id="SSF81383">
    <property type="entry name" value="F-box domain"/>
    <property type="match status" value="1"/>
</dbReference>
<dbReference type="GeneID" id="37070739"/>
<dbReference type="PROSITE" id="PS50088">
    <property type="entry name" value="ANK_REPEAT"/>
    <property type="match status" value="6"/>
</dbReference>
<feature type="repeat" description="ANK" evidence="3">
    <location>
        <begin position="126"/>
        <end position="158"/>
    </location>
</feature>
<feature type="repeat" description="ANK" evidence="3">
    <location>
        <begin position="192"/>
        <end position="224"/>
    </location>
</feature>